<evidence type="ECO:0000313" key="6">
    <source>
        <dbReference type="Proteomes" id="UP001632038"/>
    </source>
</evidence>
<evidence type="ECO:0000256" key="4">
    <source>
        <dbReference type="ARBA" id="ARBA00023242"/>
    </source>
</evidence>
<evidence type="ECO:0000313" key="5">
    <source>
        <dbReference type="EMBL" id="KAL3629518.1"/>
    </source>
</evidence>
<keyword evidence="3" id="KW-0479">Metal-binding</keyword>
<reference evidence="6" key="1">
    <citation type="journal article" date="2024" name="IScience">
        <title>Strigolactones Initiate the Formation of Haustorium-like Structures in Castilleja.</title>
        <authorList>
            <person name="Buerger M."/>
            <person name="Peterson D."/>
            <person name="Chory J."/>
        </authorList>
    </citation>
    <scope>NUCLEOTIDE SEQUENCE [LARGE SCALE GENOMIC DNA]</scope>
</reference>
<protein>
    <submittedName>
        <fullName evidence="5">E3 ubiquitin-protein ligase jmj24</fullName>
    </submittedName>
</protein>
<dbReference type="AlphaFoldDB" id="A0ABD3CHX8"/>
<gene>
    <name evidence="5" type="primary">JMJ24_2</name>
    <name evidence="5" type="ORF">CASFOL_026740</name>
</gene>
<dbReference type="PANTHER" id="PTHR12549:SF17">
    <property type="entry name" value="E3 UBIQUITIN-PROTEIN LIGASE JMJ24"/>
    <property type="match status" value="1"/>
</dbReference>
<comment type="caution">
    <text evidence="5">The sequence shown here is derived from an EMBL/GenBank/DDBJ whole genome shotgun (WGS) entry which is preliminary data.</text>
</comment>
<name>A0ABD3CHX8_9LAMI</name>
<dbReference type="GO" id="GO:0046872">
    <property type="term" value="F:metal ion binding"/>
    <property type="evidence" value="ECO:0007669"/>
    <property type="project" value="UniProtKB-KW"/>
</dbReference>
<organism evidence="5 6">
    <name type="scientific">Castilleja foliolosa</name>
    <dbReference type="NCBI Taxonomy" id="1961234"/>
    <lineage>
        <taxon>Eukaryota</taxon>
        <taxon>Viridiplantae</taxon>
        <taxon>Streptophyta</taxon>
        <taxon>Embryophyta</taxon>
        <taxon>Tracheophyta</taxon>
        <taxon>Spermatophyta</taxon>
        <taxon>Magnoliopsida</taxon>
        <taxon>eudicotyledons</taxon>
        <taxon>Gunneridae</taxon>
        <taxon>Pentapetalae</taxon>
        <taxon>asterids</taxon>
        <taxon>lamiids</taxon>
        <taxon>Lamiales</taxon>
        <taxon>Orobanchaceae</taxon>
        <taxon>Pedicularideae</taxon>
        <taxon>Castillejinae</taxon>
        <taxon>Castilleja</taxon>
    </lineage>
</organism>
<dbReference type="GO" id="GO:0005634">
    <property type="term" value="C:nucleus"/>
    <property type="evidence" value="ECO:0007669"/>
    <property type="project" value="UniProtKB-SubCell"/>
</dbReference>
<sequence>MYSGIPVEEIQRVCPACRGTCSCRARIREIPAKEKLQYLHCLLSAVLPVVKQIHSEQCSEVEIEKRLRADQSNGGGGGAFE</sequence>
<comment type="similarity">
    <text evidence="2">Belongs to the JARID1 histone demethylase family.</text>
</comment>
<accession>A0ABD3CHX8</accession>
<proteinExistence type="inferred from homology"/>
<evidence type="ECO:0000256" key="1">
    <source>
        <dbReference type="ARBA" id="ARBA00004123"/>
    </source>
</evidence>
<comment type="subcellular location">
    <subcellularLocation>
        <location evidence="1">Nucleus</location>
    </subcellularLocation>
</comment>
<dbReference type="Proteomes" id="UP001632038">
    <property type="component" value="Unassembled WGS sequence"/>
</dbReference>
<dbReference type="InterPro" id="IPR045109">
    <property type="entry name" value="LSDs-like"/>
</dbReference>
<keyword evidence="6" id="KW-1185">Reference proteome</keyword>
<keyword evidence="4" id="KW-0539">Nucleus</keyword>
<evidence type="ECO:0000256" key="3">
    <source>
        <dbReference type="ARBA" id="ARBA00022723"/>
    </source>
</evidence>
<dbReference type="PANTHER" id="PTHR12549">
    <property type="entry name" value="JMJC DOMAIN-CONTAINING HISTONE DEMETHYLATION PROTEIN"/>
    <property type="match status" value="1"/>
</dbReference>
<evidence type="ECO:0000256" key="2">
    <source>
        <dbReference type="ARBA" id="ARBA00006801"/>
    </source>
</evidence>
<dbReference type="EMBL" id="JAVIJP010000034">
    <property type="protein sequence ID" value="KAL3629518.1"/>
    <property type="molecule type" value="Genomic_DNA"/>
</dbReference>